<evidence type="ECO:0000313" key="8">
    <source>
        <dbReference type="Proteomes" id="UP000534306"/>
    </source>
</evidence>
<evidence type="ECO:0000256" key="1">
    <source>
        <dbReference type="ARBA" id="ARBA00022491"/>
    </source>
</evidence>
<dbReference type="InterPro" id="IPR028082">
    <property type="entry name" value="Peripla_BP_I"/>
</dbReference>
<dbReference type="CDD" id="cd01392">
    <property type="entry name" value="HTH_LacI"/>
    <property type="match status" value="1"/>
</dbReference>
<dbReference type="PROSITE" id="PS50943">
    <property type="entry name" value="HTH_CROC1"/>
    <property type="match status" value="1"/>
</dbReference>
<dbReference type="InterPro" id="IPR010982">
    <property type="entry name" value="Lambda_DNA-bd_dom_sf"/>
</dbReference>
<evidence type="ECO:0000313" key="7">
    <source>
        <dbReference type="EMBL" id="NOL43220.1"/>
    </source>
</evidence>
<dbReference type="Proteomes" id="UP000534306">
    <property type="component" value="Unassembled WGS sequence"/>
</dbReference>
<keyword evidence="8" id="KW-1185">Reference proteome</keyword>
<keyword evidence="4" id="KW-0804">Transcription</keyword>
<dbReference type="PROSITE" id="PS00356">
    <property type="entry name" value="HTH_LACI_1"/>
    <property type="match status" value="1"/>
</dbReference>
<dbReference type="Gene3D" id="3.40.50.2300">
    <property type="match status" value="2"/>
</dbReference>
<dbReference type="PROSITE" id="PS50932">
    <property type="entry name" value="HTH_LACI_2"/>
    <property type="match status" value="1"/>
</dbReference>
<comment type="caution">
    <text evidence="7">The sequence shown here is derived from an EMBL/GenBank/DDBJ whole genome shotgun (WGS) entry which is preliminary data.</text>
</comment>
<sequence length="346" mass="37220">MRSRRPSDLRQGAGMTTIYDVARRSGVSPATVSRVLSGRRNVDPELSEKVRAAVAELGYRPNGVARNLRKSSTNLWAVVISDIENPFFTSLVRGLEDVAQTAGYHVVLCNSDEDPAKEAAYASAVLTEQMAGVVISPTSTADGVQQLAAANTPMVLIDRRVDGVEADTVLVDNEHGAHEGVKHLIDGGYRRIACITGPRKVSTAMDRLTGYRTALKSAGLRADKDLIRYADFREAGGFAAMESLLDLPEPPEALFVTNNLMTVGALECLAKRGLRAPHDIAVVGFDDIPWADLVVPSLTTVAQPTYELGRTAGLLLKDRIATPGRPPSTVTLRTELHIRATSAPKQ</sequence>
<evidence type="ECO:0000256" key="3">
    <source>
        <dbReference type="ARBA" id="ARBA00023125"/>
    </source>
</evidence>
<dbReference type="GO" id="GO:0000976">
    <property type="term" value="F:transcription cis-regulatory region binding"/>
    <property type="evidence" value="ECO:0007669"/>
    <property type="project" value="TreeGrafter"/>
</dbReference>
<dbReference type="CDD" id="cd06267">
    <property type="entry name" value="PBP1_LacI_sugar_binding-like"/>
    <property type="match status" value="1"/>
</dbReference>
<evidence type="ECO:0000256" key="2">
    <source>
        <dbReference type="ARBA" id="ARBA00023015"/>
    </source>
</evidence>
<gene>
    <name evidence="7" type="ORF">HPO96_23525</name>
</gene>
<dbReference type="SUPFAM" id="SSF47413">
    <property type="entry name" value="lambda repressor-like DNA-binding domains"/>
    <property type="match status" value="1"/>
</dbReference>
<evidence type="ECO:0000259" key="6">
    <source>
        <dbReference type="PROSITE" id="PS50943"/>
    </source>
</evidence>
<dbReference type="RefSeq" id="WP_171676047.1">
    <property type="nucleotide sequence ID" value="NZ_BAAAGT010000016.1"/>
</dbReference>
<dbReference type="SUPFAM" id="SSF53822">
    <property type="entry name" value="Periplasmic binding protein-like I"/>
    <property type="match status" value="1"/>
</dbReference>
<dbReference type="Pfam" id="PF00356">
    <property type="entry name" value="LacI"/>
    <property type="match status" value="1"/>
</dbReference>
<name>A0A7Y4P2K8_9ACTN</name>
<dbReference type="PANTHER" id="PTHR30146:SF148">
    <property type="entry name" value="HTH-TYPE TRANSCRIPTIONAL REPRESSOR PURR-RELATED"/>
    <property type="match status" value="1"/>
</dbReference>
<keyword evidence="2" id="KW-0805">Transcription regulation</keyword>
<dbReference type="AlphaFoldDB" id="A0A7Y4P2K8"/>
<feature type="domain" description="HTH lacI-type" evidence="5">
    <location>
        <begin position="16"/>
        <end position="70"/>
    </location>
</feature>
<dbReference type="SMART" id="SM00354">
    <property type="entry name" value="HTH_LACI"/>
    <property type="match status" value="1"/>
</dbReference>
<keyword evidence="3 7" id="KW-0238">DNA-binding</keyword>
<keyword evidence="1" id="KW-0678">Repressor</keyword>
<dbReference type="InterPro" id="IPR000843">
    <property type="entry name" value="HTH_LacI"/>
</dbReference>
<dbReference type="InterPro" id="IPR046335">
    <property type="entry name" value="LacI/GalR-like_sensor"/>
</dbReference>
<dbReference type="Gene3D" id="1.10.260.40">
    <property type="entry name" value="lambda repressor-like DNA-binding domains"/>
    <property type="match status" value="1"/>
</dbReference>
<feature type="domain" description="HTH cro/C1-type" evidence="6">
    <location>
        <begin position="17"/>
        <end position="50"/>
    </location>
</feature>
<dbReference type="PANTHER" id="PTHR30146">
    <property type="entry name" value="LACI-RELATED TRANSCRIPTIONAL REPRESSOR"/>
    <property type="match status" value="1"/>
</dbReference>
<evidence type="ECO:0000256" key="4">
    <source>
        <dbReference type="ARBA" id="ARBA00023163"/>
    </source>
</evidence>
<evidence type="ECO:0000259" key="5">
    <source>
        <dbReference type="PROSITE" id="PS50932"/>
    </source>
</evidence>
<dbReference type="Pfam" id="PF13377">
    <property type="entry name" value="Peripla_BP_3"/>
    <property type="match status" value="1"/>
</dbReference>
<dbReference type="GO" id="GO:0003700">
    <property type="term" value="F:DNA-binding transcription factor activity"/>
    <property type="evidence" value="ECO:0007669"/>
    <property type="project" value="TreeGrafter"/>
</dbReference>
<dbReference type="EMBL" id="JABJRC010000006">
    <property type="protein sequence ID" value="NOL43220.1"/>
    <property type="molecule type" value="Genomic_DNA"/>
</dbReference>
<dbReference type="InterPro" id="IPR001387">
    <property type="entry name" value="Cro/C1-type_HTH"/>
</dbReference>
<proteinExistence type="predicted"/>
<dbReference type="PRINTS" id="PR00036">
    <property type="entry name" value="HTHLACI"/>
</dbReference>
<protein>
    <submittedName>
        <fullName evidence="7">LacI family DNA-binding transcriptional regulator</fullName>
    </submittedName>
</protein>
<accession>A0A7Y4P2K8</accession>
<reference evidence="7 8" key="1">
    <citation type="submission" date="2020-05" db="EMBL/GenBank/DDBJ databases">
        <title>Genome sequence of Kribbella sandramycini ATCC 39419.</title>
        <authorList>
            <person name="Maclea K.S."/>
            <person name="Fair J.L."/>
        </authorList>
    </citation>
    <scope>NUCLEOTIDE SEQUENCE [LARGE SCALE GENOMIC DNA]</scope>
    <source>
        <strain evidence="7 8">ATCC 39419</strain>
    </source>
</reference>
<organism evidence="7 8">
    <name type="scientific">Kribbella sandramycini</name>
    <dbReference type="NCBI Taxonomy" id="60450"/>
    <lineage>
        <taxon>Bacteria</taxon>
        <taxon>Bacillati</taxon>
        <taxon>Actinomycetota</taxon>
        <taxon>Actinomycetes</taxon>
        <taxon>Propionibacteriales</taxon>
        <taxon>Kribbellaceae</taxon>
        <taxon>Kribbella</taxon>
    </lineage>
</organism>